<accession>A0ABY3Z9Q7</accession>
<dbReference type="GeneID" id="66854596"/>
<protein>
    <submittedName>
        <fullName evidence="1">Uncharacterized protein</fullName>
    </submittedName>
</protein>
<reference evidence="1 2" key="1">
    <citation type="submission" date="2022-03" db="EMBL/GenBank/DDBJ databases">
        <title>Complete genome of Streptomyces rimosus ssp. rimosus R7 (=ATCC 10970).</title>
        <authorList>
            <person name="Beganovic S."/>
            <person name="Ruckert C."/>
            <person name="Busche T."/>
            <person name="Kalinowski J."/>
            <person name="Wittmann C."/>
        </authorList>
    </citation>
    <scope>NUCLEOTIDE SEQUENCE [LARGE SCALE GENOMIC DNA]</scope>
    <source>
        <strain evidence="1 2">R7</strain>
    </source>
</reference>
<proteinExistence type="predicted"/>
<dbReference type="EMBL" id="CP094298">
    <property type="protein sequence ID" value="UNZ06270.1"/>
    <property type="molecule type" value="Genomic_DNA"/>
</dbReference>
<name>A0ABY3Z9Q7_STRRM</name>
<evidence type="ECO:0000313" key="2">
    <source>
        <dbReference type="Proteomes" id="UP000829494"/>
    </source>
</evidence>
<evidence type="ECO:0000313" key="1">
    <source>
        <dbReference type="EMBL" id="UNZ06270.1"/>
    </source>
</evidence>
<dbReference type="Proteomes" id="UP000829494">
    <property type="component" value="Chromosome"/>
</dbReference>
<gene>
    <name evidence="1" type="ORF">SRIMR7_29390</name>
</gene>
<dbReference type="RefSeq" id="WP_003981166.1">
    <property type="nucleotide sequence ID" value="NZ_CP043497.1"/>
</dbReference>
<sequence length="79" mass="8294">MKRSADAAFSLASVRCAASENPLVFMFAYDTARDLVAAGGDVDLMWRDVLRVQPAAAIAGVIEGLASTRDVPPQLGGGW</sequence>
<keyword evidence="2" id="KW-1185">Reference proteome</keyword>
<organism evidence="1 2">
    <name type="scientific">Streptomyces rimosus subsp. rimosus</name>
    <dbReference type="NCBI Taxonomy" id="132474"/>
    <lineage>
        <taxon>Bacteria</taxon>
        <taxon>Bacillati</taxon>
        <taxon>Actinomycetota</taxon>
        <taxon>Actinomycetes</taxon>
        <taxon>Kitasatosporales</taxon>
        <taxon>Streptomycetaceae</taxon>
        <taxon>Streptomyces</taxon>
    </lineage>
</organism>